<feature type="non-terminal residue" evidence="2">
    <location>
        <position position="1"/>
    </location>
</feature>
<dbReference type="EMBL" id="GDID01006340">
    <property type="protein sequence ID" value="JAP90266.1"/>
    <property type="molecule type" value="Transcribed_RNA"/>
</dbReference>
<accession>A0A146K3L4</accession>
<sequence>LQHQNLILQKTIQKHKDAFEQLNKDFIDYQKQTEKEKHDAVQKQQRLLEKSKVARETTLQQEELISRQQAELNHLKTKNADLENQIQYQKTQIQQSQSVALSQMKTQNPKNDYLEVANKQLQEELKQLKQSFDELKEQQHVKKVTEIVEVESDDQTLKQLLNKSIVINYALGLKYDLLCKDQVAQIARDLQNNAFSSDLCTQIIAETLFALGVKGETQQEKPWKAPSYPGQTQKSFLGSLQLQSQNQQLESQNQQLEIENQQKSEQLSELQKQINSLKRQQTQTQEFQEKFVLQHTQINKNLQQTNDFLVQEMNQISLNLAQHRNNFLQVCSCYKQVSNTVKNVSDQLNQFQKLDLSQLNQLGAISDCKSLLNQIQNQIQQIEIQTAKFEPPKTYPVNFLNQFEQKFQIIAQQKTDNTEITQQLLKLVIILLRIETSPNFQSTTQNFEVFKQQVQKMALQLKISQQQIDEFTENDGSEAIRLLQQQINDQNEIIESLNSEVEKLYTEKTISVQFLQKDNEIQRVSQLIKKSVQQNESQRYVSFLELLNSELLKYSTESCNKFEQALIETTRINQEQKQLLNEFQQNFCQIAVEMSSVLQRLSLNQKTDLQHTINQIMQFVQSSKEFSQYIYDFSPLMQEFSQLIQDIKNFKLTIPQFPELTPQKQLLNAQLDLQTKVVQLQESVQSQKEENKQFLTKQLNITQQKTEQLQKAFLEHIERQKHLENETASVRKSLIQQSLKADDALRQKKEIQVQMVQQLKDNEFKLNKKWKSELEMQKLQFQKKESNLMKQIEMLKK</sequence>
<keyword evidence="1" id="KW-0175">Coiled coil</keyword>
<feature type="non-terminal residue" evidence="2">
    <location>
        <position position="797"/>
    </location>
</feature>
<gene>
    <name evidence="2" type="ORF">TPC1_30239</name>
</gene>
<feature type="coiled-coil region" evidence="1">
    <location>
        <begin position="677"/>
        <end position="712"/>
    </location>
</feature>
<dbReference type="AlphaFoldDB" id="A0A146K3L4"/>
<protein>
    <submittedName>
        <fullName evidence="2">Uncharacterized protein</fullName>
    </submittedName>
</protein>
<evidence type="ECO:0000256" key="1">
    <source>
        <dbReference type="SAM" id="Coils"/>
    </source>
</evidence>
<evidence type="ECO:0000313" key="2">
    <source>
        <dbReference type="EMBL" id="JAP90266.1"/>
    </source>
</evidence>
<proteinExistence type="predicted"/>
<organism evidence="2">
    <name type="scientific">Trepomonas sp. PC1</name>
    <dbReference type="NCBI Taxonomy" id="1076344"/>
    <lineage>
        <taxon>Eukaryota</taxon>
        <taxon>Metamonada</taxon>
        <taxon>Diplomonadida</taxon>
        <taxon>Hexamitidae</taxon>
        <taxon>Hexamitinae</taxon>
        <taxon>Trepomonas</taxon>
    </lineage>
</organism>
<feature type="coiled-coil region" evidence="1">
    <location>
        <begin position="239"/>
        <end position="385"/>
    </location>
</feature>
<name>A0A146K3L4_9EUKA</name>
<feature type="coiled-coil region" evidence="1">
    <location>
        <begin position="454"/>
        <end position="507"/>
    </location>
</feature>
<reference evidence="2" key="1">
    <citation type="submission" date="2015-07" db="EMBL/GenBank/DDBJ databases">
        <title>Adaptation to a free-living lifestyle via gene acquisitions in the diplomonad Trepomonas sp. PC1.</title>
        <authorList>
            <person name="Xu F."/>
            <person name="Jerlstrom-Hultqvist J."/>
            <person name="Kolisko M."/>
            <person name="Simpson A.G.B."/>
            <person name="Roger A.J."/>
            <person name="Svard S.G."/>
            <person name="Andersson J.O."/>
        </authorList>
    </citation>
    <scope>NUCLEOTIDE SEQUENCE</scope>
    <source>
        <strain evidence="2">PC1</strain>
    </source>
</reference>
<feature type="coiled-coil region" evidence="1">
    <location>
        <begin position="65"/>
        <end position="138"/>
    </location>
</feature>